<dbReference type="Gene3D" id="2.60.120.650">
    <property type="entry name" value="Cupin"/>
    <property type="match status" value="1"/>
</dbReference>
<dbReference type="SUPFAM" id="SSF81383">
    <property type="entry name" value="F-box domain"/>
    <property type="match status" value="1"/>
</dbReference>
<dbReference type="PANTHER" id="PTHR12480">
    <property type="entry name" value="ARGININE DEMETHYLASE AND LYSYL-HYDROXYLASE JMJD"/>
    <property type="match status" value="1"/>
</dbReference>
<protein>
    <submittedName>
        <fullName evidence="3">Clavaminate synthase-like protein</fullName>
    </submittedName>
</protein>
<feature type="domain" description="F-box" evidence="1">
    <location>
        <begin position="51"/>
        <end position="98"/>
    </location>
</feature>
<evidence type="ECO:0000313" key="4">
    <source>
        <dbReference type="Proteomes" id="UP000268321"/>
    </source>
</evidence>
<keyword evidence="4" id="KW-1185">Reference proteome</keyword>
<dbReference type="PANTHER" id="PTHR12480:SF21">
    <property type="entry name" value="JMJC DOMAIN-CONTAINING PROTEIN 8"/>
    <property type="match status" value="1"/>
</dbReference>
<dbReference type="GO" id="GO:0005634">
    <property type="term" value="C:nucleus"/>
    <property type="evidence" value="ECO:0007669"/>
    <property type="project" value="TreeGrafter"/>
</dbReference>
<dbReference type="InterPro" id="IPR001810">
    <property type="entry name" value="F-box_dom"/>
</dbReference>
<dbReference type="GO" id="GO:0000987">
    <property type="term" value="F:cis-regulatory region sequence-specific DNA binding"/>
    <property type="evidence" value="ECO:0007669"/>
    <property type="project" value="TreeGrafter"/>
</dbReference>
<dbReference type="SUPFAM" id="SSF51197">
    <property type="entry name" value="Clavaminate synthase-like"/>
    <property type="match status" value="1"/>
</dbReference>
<evidence type="ECO:0000313" key="3">
    <source>
        <dbReference type="EMBL" id="RKP29866.1"/>
    </source>
</evidence>
<name>A0A4P9ZAQ0_9ASCO</name>
<organism evidence="3 4">
    <name type="scientific">Metschnikowia bicuspidata</name>
    <dbReference type="NCBI Taxonomy" id="27322"/>
    <lineage>
        <taxon>Eukaryota</taxon>
        <taxon>Fungi</taxon>
        <taxon>Dikarya</taxon>
        <taxon>Ascomycota</taxon>
        <taxon>Saccharomycotina</taxon>
        <taxon>Pichiomycetes</taxon>
        <taxon>Metschnikowiaceae</taxon>
        <taxon>Metschnikowia</taxon>
    </lineage>
</organism>
<feature type="domain" description="JmjC" evidence="2">
    <location>
        <begin position="276"/>
        <end position="436"/>
    </location>
</feature>
<dbReference type="Pfam" id="PF13621">
    <property type="entry name" value="Cupin_8"/>
    <property type="match status" value="1"/>
</dbReference>
<dbReference type="Gene3D" id="1.20.1280.50">
    <property type="match status" value="1"/>
</dbReference>
<evidence type="ECO:0000259" key="1">
    <source>
        <dbReference type="PROSITE" id="PS50181"/>
    </source>
</evidence>
<proteinExistence type="predicted"/>
<dbReference type="OrthoDB" id="424465at2759"/>
<dbReference type="AlphaFoldDB" id="A0A4P9ZAQ0"/>
<dbReference type="InterPro" id="IPR041667">
    <property type="entry name" value="Cupin_8"/>
</dbReference>
<reference evidence="4" key="1">
    <citation type="journal article" date="2018" name="Nat. Microbiol.">
        <title>Leveraging single-cell genomics to expand the fungal tree of life.</title>
        <authorList>
            <person name="Ahrendt S.R."/>
            <person name="Quandt C.A."/>
            <person name="Ciobanu D."/>
            <person name="Clum A."/>
            <person name="Salamov A."/>
            <person name="Andreopoulos B."/>
            <person name="Cheng J.F."/>
            <person name="Woyke T."/>
            <person name="Pelin A."/>
            <person name="Henrissat B."/>
            <person name="Reynolds N.K."/>
            <person name="Benny G.L."/>
            <person name="Smith M.E."/>
            <person name="James T.Y."/>
            <person name="Grigoriev I.V."/>
        </authorList>
    </citation>
    <scope>NUCLEOTIDE SEQUENCE [LARGE SCALE GENOMIC DNA]</scope>
    <source>
        <strain evidence="4">Baker2002</strain>
    </source>
</reference>
<dbReference type="PROSITE" id="PS51184">
    <property type="entry name" value="JMJC"/>
    <property type="match status" value="1"/>
</dbReference>
<dbReference type="InterPro" id="IPR003347">
    <property type="entry name" value="JmjC_dom"/>
</dbReference>
<sequence length="562" mass="64676">MPTPTSTQKFPDKLRTVFATHEPIRHPLNVWPLGNLLLCDPPEGLLKDQQLGDFARFPEELLMAVLGHVDDHNALKALSHTSRVFYAYCYDEDLWKQLYIRNVVALERDGKPAPELRWRGTWRLSMLGVDLKMQADVQLPNTWVCSDVLFRPFQCSQVNYDRLFQKVIREEETYHMHALASGQRLDSKLPRGRIARLPESYLSQHIFNSYWHNRPFILCNAEKDRWPRWNMQSLLARFADVKFRQEALQWPLSLFSQYLRSNSDESPLYLFDCKSEAMKTLCKEYNAPSIFQLDLFTVFGECRPDHAWLIIGSQRSGSTFHKDPNNTSAWNTVLSGRKIWVMFPLGVTPPGVSTDEEESEVTSPVGLAEWVLSGFYNDSVKHPDVQIGITFPGECMHVPSGWWHAVINLEESVALTQNFVPEAKLGSVLHFLKNRRKQVSGFLPARVRAALENVLSKSTGEDDVYDAFHRFCDAYDKRAVEHQFHDENCGEISECQLPTMPVYELFTELLKMDGKSALLDEGLVELRRREKSEQRLTSGKSEAWTELSTSLSFAFGFDLDEE</sequence>
<evidence type="ECO:0000259" key="2">
    <source>
        <dbReference type="PROSITE" id="PS51184"/>
    </source>
</evidence>
<dbReference type="InterPro" id="IPR036047">
    <property type="entry name" value="F-box-like_dom_sf"/>
</dbReference>
<dbReference type="InterPro" id="IPR050910">
    <property type="entry name" value="JMJD6_ArgDemeth/LysHydrox"/>
</dbReference>
<dbReference type="EMBL" id="ML004472">
    <property type="protein sequence ID" value="RKP29866.1"/>
    <property type="molecule type" value="Genomic_DNA"/>
</dbReference>
<accession>A0A4P9ZAQ0</accession>
<gene>
    <name evidence="3" type="ORF">METBISCDRAFT_23835</name>
</gene>
<dbReference type="Pfam" id="PF12937">
    <property type="entry name" value="F-box-like"/>
    <property type="match status" value="1"/>
</dbReference>
<dbReference type="SMART" id="SM00558">
    <property type="entry name" value="JmjC"/>
    <property type="match status" value="1"/>
</dbReference>
<dbReference type="Proteomes" id="UP000268321">
    <property type="component" value="Unassembled WGS sequence"/>
</dbReference>
<dbReference type="PROSITE" id="PS50181">
    <property type="entry name" value="FBOX"/>
    <property type="match status" value="1"/>
</dbReference>